<gene>
    <name evidence="2" type="ORF">U5817_09560</name>
    <name evidence="3" type="ORF">U5817_09910</name>
</gene>
<evidence type="ECO:0000313" key="4">
    <source>
        <dbReference type="Proteomes" id="UP001626593"/>
    </source>
</evidence>
<dbReference type="GO" id="GO:0004519">
    <property type="term" value="F:endonuclease activity"/>
    <property type="evidence" value="ECO:0007669"/>
    <property type="project" value="UniProtKB-KW"/>
</dbReference>
<evidence type="ECO:0000313" key="2">
    <source>
        <dbReference type="EMBL" id="WRL48271.1"/>
    </source>
</evidence>
<keyword evidence="4" id="KW-1185">Reference proteome</keyword>
<feature type="domain" description="HNH nuclease" evidence="1">
    <location>
        <begin position="115"/>
        <end position="151"/>
    </location>
</feature>
<accession>A0ABZ1AQX1</accession>
<keyword evidence="2" id="KW-0378">Hydrolase</keyword>
<dbReference type="Gene3D" id="3.90.75.20">
    <property type="match status" value="1"/>
</dbReference>
<evidence type="ECO:0000259" key="1">
    <source>
        <dbReference type="Pfam" id="PF13392"/>
    </source>
</evidence>
<keyword evidence="2" id="KW-0540">Nuclease</keyword>
<reference evidence="2 4" key="1">
    <citation type="submission" date="2023-12" db="EMBL/GenBank/DDBJ databases">
        <title>A. evansii MAY27, complete genome.</title>
        <authorList>
            <person name="Wang Y."/>
        </authorList>
    </citation>
    <scope>NUCLEOTIDE SEQUENCE [LARGE SCALE GENOMIC DNA]</scope>
    <source>
        <strain evidence="2 4">MAY27</strain>
    </source>
</reference>
<dbReference type="EMBL" id="CP141259">
    <property type="protein sequence ID" value="WRL48341.1"/>
    <property type="molecule type" value="Genomic_DNA"/>
</dbReference>
<dbReference type="EMBL" id="CP141259">
    <property type="protein sequence ID" value="WRL48271.1"/>
    <property type="molecule type" value="Genomic_DNA"/>
</dbReference>
<dbReference type="RefSeq" id="WP_407280588.1">
    <property type="nucleotide sequence ID" value="NZ_CP141259.1"/>
</dbReference>
<dbReference type="Pfam" id="PF13392">
    <property type="entry name" value="HNH_3"/>
    <property type="match status" value="1"/>
</dbReference>
<dbReference type="Proteomes" id="UP001626593">
    <property type="component" value="Chromosome"/>
</dbReference>
<proteinExistence type="predicted"/>
<dbReference type="SUPFAM" id="SSF54060">
    <property type="entry name" value="His-Me finger endonucleases"/>
    <property type="match status" value="1"/>
</dbReference>
<protein>
    <submittedName>
        <fullName evidence="2">HNH endonuclease</fullName>
    </submittedName>
</protein>
<dbReference type="InterPro" id="IPR044925">
    <property type="entry name" value="His-Me_finger_sf"/>
</dbReference>
<keyword evidence="2" id="KW-0255">Endonuclease</keyword>
<organism evidence="2 4">
    <name type="scientific">Aromatoleum evansii</name>
    <name type="common">Azoarcus evansii</name>
    <dbReference type="NCBI Taxonomy" id="59406"/>
    <lineage>
        <taxon>Bacteria</taxon>
        <taxon>Pseudomonadati</taxon>
        <taxon>Pseudomonadota</taxon>
        <taxon>Betaproteobacteria</taxon>
        <taxon>Rhodocyclales</taxon>
        <taxon>Rhodocyclaceae</taxon>
        <taxon>Aromatoleum</taxon>
    </lineage>
</organism>
<evidence type="ECO:0000313" key="3">
    <source>
        <dbReference type="EMBL" id="WRL48341.1"/>
    </source>
</evidence>
<name>A0ABZ1AQX1_AROEV</name>
<dbReference type="InterPro" id="IPR003615">
    <property type="entry name" value="HNH_nuc"/>
</dbReference>
<sequence>MNRVTRKCEHCGGDFTRPASQMTESARFCSKACYDMAQTTGERETFMCECCGETFMRLKSWNPESQRRFCSDGCQRIVMVREQHPRWKGGISIDSDGAEITYMPRKGVVANYIRTHRKIASAAIGRLLDRHEHVLHINNDIDDNRPENLFICGSVNECLRRIYGSMSWPTKSNLAAYK</sequence>